<dbReference type="InterPro" id="IPR050425">
    <property type="entry name" value="NAD(P)_dehydrat-like"/>
</dbReference>
<dbReference type="PANTHER" id="PTHR10366">
    <property type="entry name" value="NAD DEPENDENT EPIMERASE/DEHYDRATASE"/>
    <property type="match status" value="1"/>
</dbReference>
<comment type="similarity">
    <text evidence="2">Belongs to the NAD(P)-dependent epimerase/dehydratase family. Dihydroflavonol-4-reductase subfamily.</text>
</comment>
<proteinExistence type="inferred from homology"/>
<evidence type="ECO:0000256" key="2">
    <source>
        <dbReference type="ARBA" id="ARBA00023445"/>
    </source>
</evidence>
<dbReference type="PANTHER" id="PTHR10366:SF564">
    <property type="entry name" value="STEROL-4-ALPHA-CARBOXYLATE 3-DEHYDROGENASE, DECARBOXYLATING"/>
    <property type="match status" value="1"/>
</dbReference>
<dbReference type="Proteomes" id="UP001218188">
    <property type="component" value="Unassembled WGS sequence"/>
</dbReference>
<name>A0AAD6WZH0_9AGAR</name>
<feature type="domain" description="NAD-dependent epimerase/dehydratase" evidence="3">
    <location>
        <begin position="9"/>
        <end position="262"/>
    </location>
</feature>
<dbReference type="InterPro" id="IPR001509">
    <property type="entry name" value="Epimerase_deHydtase"/>
</dbReference>
<dbReference type="EMBL" id="JARJCM010000066">
    <property type="protein sequence ID" value="KAJ7033263.1"/>
    <property type="molecule type" value="Genomic_DNA"/>
</dbReference>
<evidence type="ECO:0000256" key="1">
    <source>
        <dbReference type="ARBA" id="ARBA00023002"/>
    </source>
</evidence>
<dbReference type="GO" id="GO:0016616">
    <property type="term" value="F:oxidoreductase activity, acting on the CH-OH group of donors, NAD or NADP as acceptor"/>
    <property type="evidence" value="ECO:0007669"/>
    <property type="project" value="TreeGrafter"/>
</dbReference>
<accession>A0AAD6WZH0</accession>
<dbReference type="Pfam" id="PF01370">
    <property type="entry name" value="Epimerase"/>
    <property type="match status" value="1"/>
</dbReference>
<evidence type="ECO:0000313" key="4">
    <source>
        <dbReference type="EMBL" id="KAJ7033263.1"/>
    </source>
</evidence>
<keyword evidence="5" id="KW-1185">Reference proteome</keyword>
<protein>
    <recommendedName>
        <fullName evidence="3">NAD-dependent epimerase/dehydratase domain-containing protein</fullName>
    </recommendedName>
</protein>
<dbReference type="SUPFAM" id="SSF51735">
    <property type="entry name" value="NAD(P)-binding Rossmann-fold domains"/>
    <property type="match status" value="1"/>
</dbReference>
<sequence>MPSISSGKVLVSGANGFIASWVVRGLLEEGFAVRGAVRSIEKGVHLRKLFASYGDKFELIVVPDIAEEGAFDEAVRGVDAIEHIASPVHLHAGEPDDLIIPAVQGTVGMLKSAMKYGKSVKRVVMTSSCAAVLQVEPEPKIFTELDWNTQSPREVVEMGRDAPAITKYRASKALAERAAWDFVEQHKAEIDWDFVTINPPYVFGPTIHDTPTPESLNDTTKIFHTMLTQPASPDKLQTGNSWVDVRDLARAHVLVLLTVQAGGGRFLISAGEYVWQDWLDAAPDSPKLQKGVPGAGKDAVHFLCYDASKAARVLGMTAYRSMVETARDVTADWEARGW</sequence>
<gene>
    <name evidence="4" type="ORF">C8F04DRAFT_1105022</name>
</gene>
<evidence type="ECO:0000313" key="5">
    <source>
        <dbReference type="Proteomes" id="UP001218188"/>
    </source>
</evidence>
<organism evidence="4 5">
    <name type="scientific">Mycena alexandri</name>
    <dbReference type="NCBI Taxonomy" id="1745969"/>
    <lineage>
        <taxon>Eukaryota</taxon>
        <taxon>Fungi</taxon>
        <taxon>Dikarya</taxon>
        <taxon>Basidiomycota</taxon>
        <taxon>Agaricomycotina</taxon>
        <taxon>Agaricomycetes</taxon>
        <taxon>Agaricomycetidae</taxon>
        <taxon>Agaricales</taxon>
        <taxon>Marasmiineae</taxon>
        <taxon>Mycenaceae</taxon>
        <taxon>Mycena</taxon>
    </lineage>
</organism>
<comment type="caution">
    <text evidence="4">The sequence shown here is derived from an EMBL/GenBank/DDBJ whole genome shotgun (WGS) entry which is preliminary data.</text>
</comment>
<evidence type="ECO:0000259" key="3">
    <source>
        <dbReference type="Pfam" id="PF01370"/>
    </source>
</evidence>
<dbReference type="InterPro" id="IPR036291">
    <property type="entry name" value="NAD(P)-bd_dom_sf"/>
</dbReference>
<dbReference type="Gene3D" id="3.40.50.720">
    <property type="entry name" value="NAD(P)-binding Rossmann-like Domain"/>
    <property type="match status" value="1"/>
</dbReference>
<dbReference type="CDD" id="cd05227">
    <property type="entry name" value="AR_SDR_e"/>
    <property type="match status" value="1"/>
</dbReference>
<reference evidence="4" key="1">
    <citation type="submission" date="2023-03" db="EMBL/GenBank/DDBJ databases">
        <title>Massive genome expansion in bonnet fungi (Mycena s.s.) driven by repeated elements and novel gene families across ecological guilds.</title>
        <authorList>
            <consortium name="Lawrence Berkeley National Laboratory"/>
            <person name="Harder C.B."/>
            <person name="Miyauchi S."/>
            <person name="Viragh M."/>
            <person name="Kuo A."/>
            <person name="Thoen E."/>
            <person name="Andreopoulos B."/>
            <person name="Lu D."/>
            <person name="Skrede I."/>
            <person name="Drula E."/>
            <person name="Henrissat B."/>
            <person name="Morin E."/>
            <person name="Kohler A."/>
            <person name="Barry K."/>
            <person name="LaButti K."/>
            <person name="Morin E."/>
            <person name="Salamov A."/>
            <person name="Lipzen A."/>
            <person name="Mereny Z."/>
            <person name="Hegedus B."/>
            <person name="Baldrian P."/>
            <person name="Stursova M."/>
            <person name="Weitz H."/>
            <person name="Taylor A."/>
            <person name="Grigoriev I.V."/>
            <person name="Nagy L.G."/>
            <person name="Martin F."/>
            <person name="Kauserud H."/>
        </authorList>
    </citation>
    <scope>NUCLEOTIDE SEQUENCE</scope>
    <source>
        <strain evidence="4">CBHHK200</strain>
    </source>
</reference>
<keyword evidence="1" id="KW-0560">Oxidoreductase</keyword>
<dbReference type="AlphaFoldDB" id="A0AAD6WZH0"/>